<organism evidence="2 3">
    <name type="scientific">Rathayibacter rathayi</name>
    <name type="common">Corynebacterium rathayi</name>
    <dbReference type="NCBI Taxonomy" id="33887"/>
    <lineage>
        <taxon>Bacteria</taxon>
        <taxon>Bacillati</taxon>
        <taxon>Actinomycetota</taxon>
        <taxon>Actinomycetes</taxon>
        <taxon>Micrococcales</taxon>
        <taxon>Microbacteriaceae</taxon>
        <taxon>Rathayibacter</taxon>
    </lineage>
</organism>
<comment type="caution">
    <text evidence="2">The sequence shown here is derived from an EMBL/GenBank/DDBJ whole genome shotgun (WGS) entry which is preliminary data.</text>
</comment>
<evidence type="ECO:0000313" key="2">
    <source>
        <dbReference type="EMBL" id="PPF13967.1"/>
    </source>
</evidence>
<keyword evidence="1" id="KW-0472">Membrane</keyword>
<gene>
    <name evidence="2" type="ORF">C5C04_08350</name>
</gene>
<feature type="transmembrane region" description="Helical" evidence="1">
    <location>
        <begin position="180"/>
        <end position="201"/>
    </location>
</feature>
<keyword evidence="1" id="KW-1133">Transmembrane helix</keyword>
<proteinExistence type="predicted"/>
<protein>
    <recommendedName>
        <fullName evidence="4">PH domain-containing protein</fullName>
    </recommendedName>
</protein>
<evidence type="ECO:0008006" key="4">
    <source>
        <dbReference type="Google" id="ProtNLM"/>
    </source>
</evidence>
<feature type="transmembrane region" description="Helical" evidence="1">
    <location>
        <begin position="25"/>
        <end position="44"/>
    </location>
</feature>
<dbReference type="AlphaFoldDB" id="A0ABD6W8I9"/>
<dbReference type="EMBL" id="PSUL01000016">
    <property type="protein sequence ID" value="PPF13967.1"/>
    <property type="molecule type" value="Genomic_DNA"/>
</dbReference>
<name>A0ABD6W8I9_RATRA</name>
<dbReference type="Proteomes" id="UP000237881">
    <property type="component" value="Unassembled WGS sequence"/>
</dbReference>
<dbReference type="RefSeq" id="WP_104326617.1">
    <property type="nucleotide sequence ID" value="NZ_PSUL01000016.1"/>
</dbReference>
<keyword evidence="1" id="KW-0812">Transmembrane</keyword>
<feature type="transmembrane region" description="Helical" evidence="1">
    <location>
        <begin position="213"/>
        <end position="233"/>
    </location>
</feature>
<evidence type="ECO:0000256" key="1">
    <source>
        <dbReference type="SAM" id="Phobius"/>
    </source>
</evidence>
<reference evidence="2 3" key="1">
    <citation type="submission" date="2018-02" db="EMBL/GenBank/DDBJ databases">
        <title>Bacteriophage NCPPB3778 and a type I-E CRISPR drive the evolution of the US Biological Select Agent, Rathayibacter toxicus.</title>
        <authorList>
            <person name="Davis E.W.II."/>
            <person name="Tabima J.F."/>
            <person name="Weisberg A.J."/>
            <person name="Lopes L.D."/>
            <person name="Wiseman M.S."/>
            <person name="Wiseman M.S."/>
            <person name="Pupko T."/>
            <person name="Belcher M.S."/>
            <person name="Sechler A.J."/>
            <person name="Tancos M.A."/>
            <person name="Schroeder B.K."/>
            <person name="Murray T.D."/>
            <person name="Luster D.G."/>
            <person name="Schneider W.L."/>
            <person name="Rogers E."/>
            <person name="Andreote F.D."/>
            <person name="Grunwald N.J."/>
            <person name="Putnam M.L."/>
            <person name="Chang J.H."/>
        </authorList>
    </citation>
    <scope>NUCLEOTIDE SEQUENCE [LARGE SCALE GENOMIC DNA]</scope>
    <source>
        <strain evidence="2 3">AY1I9</strain>
    </source>
</reference>
<sequence length="328" mass="35068">MESVPTQSRTRRVYSPSVVLRLHALLRRLVGALLAAVIIPFAILADRRGVLDESALSLSLLALTVLIGLVSAVSLFVVTPTRVMTTETQVVLMRGHRRREQWPRRSVRFVESSDGDGFVAWCRGDGVEVRCAHFRPEDFATLLADLGAVARIRDALPPALAGPASAVLFRPHRAPLRRRVLALVVVATEAFAAGVLAVALAGAPSGDRTQITVGAVVVALSLPLGLIAARLALRPGLPGSIVVSASAIQIDALVFPLEALRSVVASSPTGSRSLRLVLTETNGRITEVPLGLRLPTLRRDQLFPDYPLLLGVLREHTAPLPGLLRIEG</sequence>
<evidence type="ECO:0000313" key="3">
    <source>
        <dbReference type="Proteomes" id="UP000237881"/>
    </source>
</evidence>
<accession>A0ABD6W8I9</accession>
<feature type="transmembrane region" description="Helical" evidence="1">
    <location>
        <begin position="56"/>
        <end position="78"/>
    </location>
</feature>